<dbReference type="HOGENOM" id="CLU_068216_0_1_12"/>
<reference evidence="3 4" key="1">
    <citation type="submission" date="2012-01" db="EMBL/GenBank/DDBJ databases">
        <title>The Genome Sequence of Treponema denticola SP33.</title>
        <authorList>
            <consortium name="The Broad Institute Genome Sequencing Platform"/>
            <person name="Earl A."/>
            <person name="Ward D."/>
            <person name="Feldgarden M."/>
            <person name="Gevers D."/>
            <person name="Blanton J.M."/>
            <person name="Fenno C.J."/>
            <person name="Baranova O.V."/>
            <person name="Mathney J."/>
            <person name="Dewhirst F.E."/>
            <person name="Izard J."/>
            <person name="Young S.K."/>
            <person name="Zeng Q."/>
            <person name="Gargeya S."/>
            <person name="Fitzgerald M."/>
            <person name="Haas B."/>
            <person name="Abouelleil A."/>
            <person name="Alvarado L."/>
            <person name="Arachchi H.M."/>
            <person name="Berlin A."/>
            <person name="Chapman S.B."/>
            <person name="Gearin G."/>
            <person name="Goldberg J."/>
            <person name="Griggs A."/>
            <person name="Gujja S."/>
            <person name="Hansen M."/>
            <person name="Heiman D."/>
            <person name="Howarth C."/>
            <person name="Larimer J."/>
            <person name="Lui A."/>
            <person name="MacDonald P.J.P."/>
            <person name="McCowen C."/>
            <person name="Montmayeur A."/>
            <person name="Murphy C."/>
            <person name="Neiman D."/>
            <person name="Pearson M."/>
            <person name="Priest M."/>
            <person name="Roberts A."/>
            <person name="Saif S."/>
            <person name="Shea T."/>
            <person name="Sisk P."/>
            <person name="Stolte C."/>
            <person name="Sykes S."/>
            <person name="Wortman J."/>
            <person name="Nusbaum C."/>
            <person name="Birren B."/>
        </authorList>
    </citation>
    <scope>NUCLEOTIDE SEQUENCE [LARGE SCALE GENOMIC DNA]</scope>
    <source>
        <strain evidence="3 4">SP33</strain>
    </source>
</reference>
<feature type="domain" description="Transposase (putative) YhgA-like" evidence="2">
    <location>
        <begin position="67"/>
        <end position="141"/>
    </location>
</feature>
<accession>M2BWZ0</accession>
<comment type="caution">
    <text evidence="3">The sequence shown here is derived from an EMBL/GenBank/DDBJ whole genome shotgun (WGS) entry which is preliminary data.</text>
</comment>
<dbReference type="OrthoDB" id="357854at2"/>
<evidence type="ECO:0000313" key="3">
    <source>
        <dbReference type="EMBL" id="EMB25983.1"/>
    </source>
</evidence>
<organism evidence="3 4">
    <name type="scientific">Treponema denticola SP33</name>
    <dbReference type="NCBI Taxonomy" id="999437"/>
    <lineage>
        <taxon>Bacteria</taxon>
        <taxon>Pseudomonadati</taxon>
        <taxon>Spirochaetota</taxon>
        <taxon>Spirochaetia</taxon>
        <taxon>Spirochaetales</taxon>
        <taxon>Treponemataceae</taxon>
        <taxon>Treponema</taxon>
    </lineage>
</organism>
<dbReference type="AlphaFoldDB" id="M2BWZ0"/>
<dbReference type="NCBIfam" id="TIGR01784">
    <property type="entry name" value="T_den_put_tspse"/>
    <property type="match status" value="1"/>
</dbReference>
<dbReference type="GO" id="GO:0006310">
    <property type="term" value="P:DNA recombination"/>
    <property type="evidence" value="ECO:0007669"/>
    <property type="project" value="TreeGrafter"/>
</dbReference>
<dbReference type="PATRIC" id="fig|999437.3.peg.586"/>
<evidence type="ECO:0000259" key="2">
    <source>
        <dbReference type="Pfam" id="PF04754"/>
    </source>
</evidence>
<dbReference type="PANTHER" id="PTHR34611:SF2">
    <property type="entry name" value="INACTIVE RECOMBINATION-PROMOTING NUCLEASE-LIKE PROTEIN RPNE-RELATED"/>
    <property type="match status" value="1"/>
</dbReference>
<gene>
    <name evidence="3" type="ORF">HMPREF9733_00583</name>
</gene>
<dbReference type="GO" id="GO:1990238">
    <property type="term" value="F:double-stranded DNA endonuclease activity"/>
    <property type="evidence" value="ECO:0007669"/>
    <property type="project" value="TreeGrafter"/>
</dbReference>
<dbReference type="Pfam" id="PF04754">
    <property type="entry name" value="Transposase_31"/>
    <property type="match status" value="1"/>
</dbReference>
<proteinExistence type="inferred from homology"/>
<dbReference type="EMBL" id="AGDZ01000017">
    <property type="protein sequence ID" value="EMB25983.1"/>
    <property type="molecule type" value="Genomic_DNA"/>
</dbReference>
<dbReference type="RefSeq" id="WP_010693806.1">
    <property type="nucleotide sequence ID" value="NZ_KB442453.1"/>
</dbReference>
<dbReference type="InterPro" id="IPR051699">
    <property type="entry name" value="Rpn/YhgA-like_nuclease"/>
</dbReference>
<dbReference type="Proteomes" id="UP000016183">
    <property type="component" value="Unassembled WGS sequence"/>
</dbReference>
<name>M2BWZ0_TREDN</name>
<protein>
    <recommendedName>
        <fullName evidence="2">Transposase (putative) YhgA-like domain-containing protein</fullName>
    </recommendedName>
</protein>
<comment type="similarity">
    <text evidence="1">Belongs to the Rpn/YhgA-like nuclease family.</text>
</comment>
<sequence length="305" mass="34852">MSTANRKYKDSVFVDLFSEDEKAKENFLSLYNALHGTHLPLSSPVENIRLDNVMYMNIINDVSCLVDGKIIVLAEHQSSINENMPLRFLEYIARLYEKLQAPTDRYLRKLSKIPTPEFYVFYNGKEDYPETTVLKLSDAFITKPEQVPLELTVQVLNINTDKANKVLAACKPLEEYSLFVEEVRKQTQLDPENGFTNAVKICIEKGILREYLMRKSREVINMLVAEYDYDTDIAVQREESLRIGIQQGIEQGIKEGIEQGIQQGFSDGSYQTKLETAKNLLEMGFAIEAIVRATGLNREEVESIS</sequence>
<evidence type="ECO:0000313" key="4">
    <source>
        <dbReference type="Proteomes" id="UP000016183"/>
    </source>
</evidence>
<dbReference type="InterPro" id="IPR010106">
    <property type="entry name" value="RpnA"/>
</dbReference>
<evidence type="ECO:0000256" key="1">
    <source>
        <dbReference type="ARBA" id="ARBA00009787"/>
    </source>
</evidence>
<dbReference type="InterPro" id="IPR006842">
    <property type="entry name" value="Transposase_31"/>
</dbReference>
<dbReference type="PANTHER" id="PTHR34611">
    <property type="match status" value="1"/>
</dbReference>